<evidence type="ECO:0000313" key="2">
    <source>
        <dbReference type="Proteomes" id="UP000245383"/>
    </source>
</evidence>
<reference evidence="1 2" key="1">
    <citation type="journal article" date="2018" name="MBio">
        <title>Comparative Genomics Reveals the Core Gene Toolbox for the Fungus-Insect Symbiosis.</title>
        <authorList>
            <person name="Wang Y."/>
            <person name="Stata M."/>
            <person name="Wang W."/>
            <person name="Stajich J.E."/>
            <person name="White M.M."/>
            <person name="Moncalvo J.M."/>
        </authorList>
    </citation>
    <scope>NUCLEOTIDE SEQUENCE [LARGE SCALE GENOMIC DNA]</scope>
    <source>
        <strain evidence="1 2">SWE-8-4</strain>
    </source>
</reference>
<dbReference type="Proteomes" id="UP000245383">
    <property type="component" value="Unassembled WGS sequence"/>
</dbReference>
<sequence>MKYNKDVNILPIAEKNNKLVDWLLWSAKKPWEWMLPKQHCSTKFKNAILVSITPEDVNTGTNKSTNDKLSMGNATMENIMKHDQKLLEAVKLPIKNSIKHIALDVAMNRC</sequence>
<organism evidence="1 2">
    <name type="scientific">Smittium simulii</name>
    <dbReference type="NCBI Taxonomy" id="133385"/>
    <lineage>
        <taxon>Eukaryota</taxon>
        <taxon>Fungi</taxon>
        <taxon>Fungi incertae sedis</taxon>
        <taxon>Zoopagomycota</taxon>
        <taxon>Kickxellomycotina</taxon>
        <taxon>Harpellomycetes</taxon>
        <taxon>Harpellales</taxon>
        <taxon>Legeriomycetaceae</taxon>
        <taxon>Smittium</taxon>
    </lineage>
</organism>
<gene>
    <name evidence="1" type="ORF">BB561_006857</name>
</gene>
<comment type="caution">
    <text evidence="1">The sequence shown here is derived from an EMBL/GenBank/DDBJ whole genome shotgun (WGS) entry which is preliminary data.</text>
</comment>
<name>A0A2T9Y0U4_9FUNG</name>
<dbReference type="AlphaFoldDB" id="A0A2T9Y0U4"/>
<proteinExistence type="predicted"/>
<accession>A0A2T9Y0U4</accession>
<protein>
    <submittedName>
        <fullName evidence="1">Uncharacterized protein</fullName>
    </submittedName>
</protein>
<dbReference type="EMBL" id="MBFR01000760">
    <property type="protein sequence ID" value="PVU85961.1"/>
    <property type="molecule type" value="Genomic_DNA"/>
</dbReference>
<evidence type="ECO:0000313" key="1">
    <source>
        <dbReference type="EMBL" id="PVU85961.1"/>
    </source>
</evidence>
<keyword evidence="2" id="KW-1185">Reference proteome</keyword>